<proteinExistence type="predicted"/>
<accession>A0ACC2UXL8</accession>
<evidence type="ECO:0000313" key="2">
    <source>
        <dbReference type="Proteomes" id="UP001241377"/>
    </source>
</evidence>
<gene>
    <name evidence="1" type="ORF">QFC19_008993</name>
</gene>
<sequence>MLIHLPPFSSQSLCVTTAAMSPAGSGTLSLSPSSDTAPAQFTHLSGTYPLKLLAPHPLPSQPANLRVCYMLAYGGGLVAGDTISLHVRVGKGSKLILLTQGSTKVFKTRVGRGPPLSQGLDGGTSNDSAASKGITRQRLLVYLDPGSLLLLLPDPIQPFKSSSYIQSQRFIFPAPSLSSETEPPANALVLDWFTSGRNVAQGSTSKYQEEWEFDLYSSMNEIVYASPPPSSSRPTDNNLNNDRNDFGKSAARPQQHPARSHVVAPVVSPSTIPFMREKVTLTNTSPPLANPTSTPPTAGGTALQARMRPYQIYATLLIHGPLLAPLINHLVTLSNSIKQRQFQAKEPDELVWSFSKVPPPREGVHFTRAVATADGGGGSGGSGGSGDGDTGGTGILRIAGTETERVKVWIEDVLVAGGVRDLVGNALWQRIF</sequence>
<organism evidence="1 2">
    <name type="scientific">Naganishia cerealis</name>
    <dbReference type="NCBI Taxonomy" id="610337"/>
    <lineage>
        <taxon>Eukaryota</taxon>
        <taxon>Fungi</taxon>
        <taxon>Dikarya</taxon>
        <taxon>Basidiomycota</taxon>
        <taxon>Agaricomycotina</taxon>
        <taxon>Tremellomycetes</taxon>
        <taxon>Filobasidiales</taxon>
        <taxon>Filobasidiaceae</taxon>
        <taxon>Naganishia</taxon>
    </lineage>
</organism>
<name>A0ACC2UXL8_9TREE</name>
<dbReference type="EMBL" id="JASBWR010000145">
    <property type="protein sequence ID" value="KAJ9091702.1"/>
    <property type="molecule type" value="Genomic_DNA"/>
</dbReference>
<keyword evidence="2" id="KW-1185">Reference proteome</keyword>
<dbReference type="Proteomes" id="UP001241377">
    <property type="component" value="Unassembled WGS sequence"/>
</dbReference>
<protein>
    <submittedName>
        <fullName evidence="1">Uncharacterized protein</fullName>
    </submittedName>
</protein>
<comment type="caution">
    <text evidence="1">The sequence shown here is derived from an EMBL/GenBank/DDBJ whole genome shotgun (WGS) entry which is preliminary data.</text>
</comment>
<evidence type="ECO:0000313" key="1">
    <source>
        <dbReference type="EMBL" id="KAJ9091702.1"/>
    </source>
</evidence>
<reference evidence="1" key="1">
    <citation type="submission" date="2023-04" db="EMBL/GenBank/DDBJ databases">
        <title>Draft Genome sequencing of Naganishia species isolated from polar environments using Oxford Nanopore Technology.</title>
        <authorList>
            <person name="Leo P."/>
            <person name="Venkateswaran K."/>
        </authorList>
    </citation>
    <scope>NUCLEOTIDE SEQUENCE</scope>
    <source>
        <strain evidence="1">MNA-CCFEE 5261</strain>
    </source>
</reference>